<evidence type="ECO:0000313" key="3">
    <source>
        <dbReference type="Proteomes" id="UP000501623"/>
    </source>
</evidence>
<reference evidence="2 3" key="1">
    <citation type="submission" date="2020-05" db="EMBL/GenBank/DDBJ databases">
        <title>Complete genome sequence of Hymenobacter sp. TS19 in Coasted Sand Dune.</title>
        <authorList>
            <person name="Lee J.-H."/>
            <person name="Jung J.-H."/>
            <person name="Jeong S."/>
            <person name="Zhao L."/>
            <person name="Kim M.-K."/>
            <person name="Seo H.-S."/>
            <person name="Lim S."/>
        </authorList>
    </citation>
    <scope>NUCLEOTIDE SEQUENCE [LARGE SCALE GENOMIC DNA]</scope>
    <source>
        <strain evidence="2 3">TS19</strain>
    </source>
</reference>
<name>A0A6M6BBF2_9BACT</name>
<organism evidence="2 3">
    <name type="scientific">Hymenobacter taeanensis</name>
    <dbReference type="NCBI Taxonomy" id="2735321"/>
    <lineage>
        <taxon>Bacteria</taxon>
        <taxon>Pseudomonadati</taxon>
        <taxon>Bacteroidota</taxon>
        <taxon>Cytophagia</taxon>
        <taxon>Cytophagales</taxon>
        <taxon>Hymenobacteraceae</taxon>
        <taxon>Hymenobacter</taxon>
    </lineage>
</organism>
<feature type="chain" id="PRO_5026948031" description="PorT family protein" evidence="1">
    <location>
        <begin position="20"/>
        <end position="236"/>
    </location>
</feature>
<dbReference type="RefSeq" id="WP_171589837.1">
    <property type="nucleotide sequence ID" value="NZ_CP053538.1"/>
</dbReference>
<evidence type="ECO:0000256" key="1">
    <source>
        <dbReference type="SAM" id="SignalP"/>
    </source>
</evidence>
<gene>
    <name evidence="2" type="ORF">HMJ29_01555</name>
</gene>
<sequence>MKYILLITSFILVAQSAYAQKTEYSAHLTSGGLAYRGVSAVATTSIDLSGVAAGYGPRTGNVYGKRLGLSYGAGAQVQRITRKNSLLGVQAGYEVLRSRVNITHVDLHKIDEYSAQGRANLATHFVNIHPYYGHRFRVKGVELDVTAGPEVGLMRKSREHSQAIYDNGSRVTTDVEQGVRPKADVRARVNVTAYYQRVGLSVGYAHGVTNYRKGYLGGTNDLFTQVFRAGLAYRFM</sequence>
<feature type="signal peptide" evidence="1">
    <location>
        <begin position="1"/>
        <end position="19"/>
    </location>
</feature>
<accession>A0A6M6BBF2</accession>
<evidence type="ECO:0000313" key="2">
    <source>
        <dbReference type="EMBL" id="QJX45691.1"/>
    </source>
</evidence>
<keyword evidence="3" id="KW-1185">Reference proteome</keyword>
<proteinExistence type="predicted"/>
<keyword evidence="1" id="KW-0732">Signal</keyword>
<evidence type="ECO:0008006" key="4">
    <source>
        <dbReference type="Google" id="ProtNLM"/>
    </source>
</evidence>
<dbReference type="AlphaFoldDB" id="A0A6M6BBF2"/>
<dbReference type="EMBL" id="CP053538">
    <property type="protein sequence ID" value="QJX45691.1"/>
    <property type="molecule type" value="Genomic_DNA"/>
</dbReference>
<dbReference type="KEGG" id="hts:HMJ29_01555"/>
<protein>
    <recommendedName>
        <fullName evidence="4">PorT family protein</fullName>
    </recommendedName>
</protein>
<dbReference type="Proteomes" id="UP000501623">
    <property type="component" value="Chromosome"/>
</dbReference>